<gene>
    <name evidence="1" type="ORF">EDD36DRAFT_422045</name>
</gene>
<organism evidence="1 2">
    <name type="scientific">Exophiala viscosa</name>
    <dbReference type="NCBI Taxonomy" id="2486360"/>
    <lineage>
        <taxon>Eukaryota</taxon>
        <taxon>Fungi</taxon>
        <taxon>Dikarya</taxon>
        <taxon>Ascomycota</taxon>
        <taxon>Pezizomycotina</taxon>
        <taxon>Eurotiomycetes</taxon>
        <taxon>Chaetothyriomycetidae</taxon>
        <taxon>Chaetothyriales</taxon>
        <taxon>Herpotrichiellaceae</taxon>
        <taxon>Exophiala</taxon>
    </lineage>
</organism>
<keyword evidence="2" id="KW-1185">Reference proteome</keyword>
<evidence type="ECO:0000313" key="2">
    <source>
        <dbReference type="Proteomes" id="UP001203852"/>
    </source>
</evidence>
<proteinExistence type="predicted"/>
<dbReference type="EMBL" id="MU404359">
    <property type="protein sequence ID" value="KAI1609973.1"/>
    <property type="molecule type" value="Genomic_DNA"/>
</dbReference>
<comment type="caution">
    <text evidence="1">The sequence shown here is derived from an EMBL/GenBank/DDBJ whole genome shotgun (WGS) entry which is preliminary data.</text>
</comment>
<dbReference type="AlphaFoldDB" id="A0AAN6DQ43"/>
<dbReference type="Proteomes" id="UP001203852">
    <property type="component" value="Unassembled WGS sequence"/>
</dbReference>
<sequence length="340" mass="39687">MELVRSVDAMVTRVKRKRKGRTSPFPFLDLPAEIRKKVYDILEDVVDHSSDKDQHKRNEYDGFAKTRKALRLTCKTVNDEFTPHFFRSTTFCMRFEKHTPGEFVAFVKCLAPEKVFNIRHLEYRALEFPYSSRSLSSLIPKGFLMFRHNDAHSGRVLLAECWRNMDVRALNEIFQQVTNILPPRPDDMDMDEEECWTERVIQQCERPWLHLETLNIVHSPFNRFEWALQGSDHGGPRPFRLLDWWNIGLPDRKVGLWALWEGGLLRLGMLGRPVRREICPGTFGFRLFFRKDKKMLEEELGAALGCRRVKSPEDTMIDPPSCAVELQRRSESDSGLSISA</sequence>
<dbReference type="PANTHER" id="PTHR42085">
    <property type="entry name" value="F-BOX DOMAIN-CONTAINING PROTEIN"/>
    <property type="match status" value="1"/>
</dbReference>
<evidence type="ECO:0008006" key="3">
    <source>
        <dbReference type="Google" id="ProtNLM"/>
    </source>
</evidence>
<name>A0AAN6DQ43_9EURO</name>
<evidence type="ECO:0000313" key="1">
    <source>
        <dbReference type="EMBL" id="KAI1609973.1"/>
    </source>
</evidence>
<reference evidence="1" key="1">
    <citation type="journal article" date="2022" name="bioRxiv">
        <title>Deciphering the potential niche of two novel black yeast fungi from a biological soil crust based on their genomes, phenotypes, and melanin regulation.</title>
        <authorList>
            <consortium name="DOE Joint Genome Institute"/>
            <person name="Carr E.C."/>
            <person name="Barton Q."/>
            <person name="Grambo S."/>
            <person name="Sullivan M."/>
            <person name="Renfro C.M."/>
            <person name="Kuo A."/>
            <person name="Pangilinan J."/>
            <person name="Lipzen A."/>
            <person name="Keymanesh K."/>
            <person name="Savage E."/>
            <person name="Barry K."/>
            <person name="Grigoriev I.V."/>
            <person name="Riekhof W.R."/>
            <person name="Harris S.S."/>
        </authorList>
    </citation>
    <scope>NUCLEOTIDE SEQUENCE</scope>
    <source>
        <strain evidence="1">JF 03-4F</strain>
    </source>
</reference>
<dbReference type="PANTHER" id="PTHR42085:SF2">
    <property type="entry name" value="F-BOX DOMAIN-CONTAINING PROTEIN"/>
    <property type="match status" value="1"/>
</dbReference>
<accession>A0AAN6DQ43</accession>
<protein>
    <recommendedName>
        <fullName evidence="3">F-box domain-containing protein</fullName>
    </recommendedName>
</protein>
<dbReference type="InterPro" id="IPR038883">
    <property type="entry name" value="AN11006-like"/>
</dbReference>